<dbReference type="RefSeq" id="WP_010041997.1">
    <property type="nucleotide sequence ID" value="NZ_CP025958.1"/>
</dbReference>
<evidence type="ECO:0000313" key="10">
    <source>
        <dbReference type="Proteomes" id="UP000245802"/>
    </source>
</evidence>
<protein>
    <recommendedName>
        <fullName evidence="11">Sigma-70 family RNA polymerase sigma factor</fullName>
    </recommendedName>
</protein>
<dbReference type="GO" id="GO:0016987">
    <property type="term" value="F:sigma factor activity"/>
    <property type="evidence" value="ECO:0007669"/>
    <property type="project" value="UniProtKB-KW"/>
</dbReference>
<dbReference type="SUPFAM" id="SSF88946">
    <property type="entry name" value="Sigma2 domain of RNA polymerase sigma factors"/>
    <property type="match status" value="1"/>
</dbReference>
<dbReference type="GO" id="GO:0006352">
    <property type="term" value="P:DNA-templated transcription initiation"/>
    <property type="evidence" value="ECO:0007669"/>
    <property type="project" value="InterPro"/>
</dbReference>
<dbReference type="InterPro" id="IPR013249">
    <property type="entry name" value="RNA_pol_sigma70_r4_t2"/>
</dbReference>
<reference evidence="9 10" key="1">
    <citation type="submission" date="2018-01" db="EMBL/GenBank/DDBJ databases">
        <title>G. obscuriglobus.</title>
        <authorList>
            <person name="Franke J."/>
            <person name="Blomberg W."/>
            <person name="Selmecki A."/>
        </authorList>
    </citation>
    <scope>NUCLEOTIDE SEQUENCE [LARGE SCALE GENOMIC DNA]</scope>
    <source>
        <strain evidence="9 10">DSM 5831</strain>
    </source>
</reference>
<evidence type="ECO:0000256" key="2">
    <source>
        <dbReference type="ARBA" id="ARBA00023015"/>
    </source>
</evidence>
<dbReference type="CDD" id="cd06171">
    <property type="entry name" value="Sigma70_r4"/>
    <property type="match status" value="1"/>
</dbReference>
<evidence type="ECO:0008006" key="11">
    <source>
        <dbReference type="Google" id="ProtNLM"/>
    </source>
</evidence>
<dbReference type="InterPro" id="IPR039425">
    <property type="entry name" value="RNA_pol_sigma-70-like"/>
</dbReference>
<proteinExistence type="inferred from homology"/>
<dbReference type="SUPFAM" id="SSF88659">
    <property type="entry name" value="Sigma3 and sigma4 domains of RNA polymerase sigma factors"/>
    <property type="match status" value="1"/>
</dbReference>
<dbReference type="PANTHER" id="PTHR43133:SF51">
    <property type="entry name" value="RNA POLYMERASE SIGMA FACTOR"/>
    <property type="match status" value="1"/>
</dbReference>
<dbReference type="EMBL" id="CP025958">
    <property type="protein sequence ID" value="AWM35971.1"/>
    <property type="molecule type" value="Genomic_DNA"/>
</dbReference>
<dbReference type="InterPro" id="IPR013324">
    <property type="entry name" value="RNA_pol_sigma_r3/r4-like"/>
</dbReference>
<feature type="domain" description="RNA polymerase sigma-70 region 2" evidence="7">
    <location>
        <begin position="37"/>
        <end position="102"/>
    </location>
</feature>
<dbReference type="NCBIfam" id="TIGR02937">
    <property type="entry name" value="sigma70-ECF"/>
    <property type="match status" value="1"/>
</dbReference>
<keyword evidence="2" id="KW-0805">Transcription regulation</keyword>
<name>A0A2Z3GTV2_9BACT</name>
<feature type="region of interest" description="Disordered" evidence="6">
    <location>
        <begin position="496"/>
        <end position="516"/>
    </location>
</feature>
<evidence type="ECO:0000313" key="9">
    <source>
        <dbReference type="EMBL" id="AWM35971.1"/>
    </source>
</evidence>
<dbReference type="Pfam" id="PF04542">
    <property type="entry name" value="Sigma70_r2"/>
    <property type="match status" value="1"/>
</dbReference>
<organism evidence="9 10">
    <name type="scientific">Gemmata obscuriglobus</name>
    <dbReference type="NCBI Taxonomy" id="114"/>
    <lineage>
        <taxon>Bacteria</taxon>
        <taxon>Pseudomonadati</taxon>
        <taxon>Planctomycetota</taxon>
        <taxon>Planctomycetia</taxon>
        <taxon>Gemmatales</taxon>
        <taxon>Gemmataceae</taxon>
        <taxon>Gemmata</taxon>
    </lineage>
</organism>
<gene>
    <name evidence="9" type="ORF">C1280_02390</name>
</gene>
<keyword evidence="4" id="KW-0804">Transcription</keyword>
<dbReference type="Proteomes" id="UP000245802">
    <property type="component" value="Chromosome"/>
</dbReference>
<feature type="domain" description="RNA polymerase sigma factor 70 region 4 type 2" evidence="8">
    <location>
        <begin position="129"/>
        <end position="180"/>
    </location>
</feature>
<sequence>MPGHVLKLLHAAAPGTPDAELLARFVAARDEAAFAELVRRHGPLVYRVCRRLARRSADDAFQATFLVLACRAAGVRKAASVGSWLVGTAGRVARQMARRDGRGVALAPDTAGPIERPPDSSERVELAAALDDELSRLPEHLRGPVVLCLVGGRTQEQAAAELGSSVRTLRRRLERAKAALRARLERRGVVPAVAGGLVAGVGVVYAVPPGLGRLATGGALEFLTGAAPVGPAAIAAKGVMGSMTRLKVSAVAALAVTTVALGLGGRAAQPTPATPPERPLALSVPTAPPPQPKAPVTADAEVPLAMSRGVFVHNSANFTVYASTDVIARAVAAEAEYQRAQLGALWIGAAPPTWNEPCAILVRRSADRGTGATVFNFQVDAGGKPSCRPQVELTGPFEDVLSTAVPREVARVVLAYHFGRPLPPWADEGIALVFKGAEEQVFHDRRCRELLNAGRGFRLRRLFTMGDDLHDADTLRVQGHSVVRFLLARTPVAEPARVPGTTDAGPAPGLGILTKGTPPNTHRALLDFIRAGFDRNTAESWDRAAKQVYGFDSVAALEDAWLESMRKPPVRSVKGAKSSSDLIPPTRLPDGDGAPVPTKPKGPALKPGGGPVFSSARKIILPVQVAPERQAALRGVTLLVCRGEGASWYPAGTVPPDETQFTFNVPEDGLYWFYLAENPKDRSEAPKGTLKPAFKVVVDTTPPVVRITEPTRVGNEIRVAWAVTEANPGALKVRWQAAEPASPWQDVAVPSTESTVTFDPGVKKKVRVQVLATDAVGNESRVEAVVE</sequence>
<dbReference type="OrthoDB" id="192873at2"/>
<keyword evidence="10" id="KW-1185">Reference proteome</keyword>
<keyword evidence="3" id="KW-0731">Sigma factor</keyword>
<feature type="region of interest" description="Disordered" evidence="6">
    <location>
        <begin position="571"/>
        <end position="609"/>
    </location>
</feature>
<evidence type="ECO:0000259" key="8">
    <source>
        <dbReference type="Pfam" id="PF08281"/>
    </source>
</evidence>
<dbReference type="Gene3D" id="1.10.10.10">
    <property type="entry name" value="Winged helix-like DNA-binding domain superfamily/Winged helix DNA-binding domain"/>
    <property type="match status" value="1"/>
</dbReference>
<dbReference type="InterPro" id="IPR013325">
    <property type="entry name" value="RNA_pol_sigma_r2"/>
</dbReference>
<evidence type="ECO:0000259" key="7">
    <source>
        <dbReference type="Pfam" id="PF04542"/>
    </source>
</evidence>
<dbReference type="KEGG" id="gog:C1280_02390"/>
<dbReference type="PANTHER" id="PTHR43133">
    <property type="entry name" value="RNA POLYMERASE ECF-TYPE SIGMA FACTO"/>
    <property type="match status" value="1"/>
</dbReference>
<feature type="coiled-coil region" evidence="5">
    <location>
        <begin position="159"/>
        <end position="186"/>
    </location>
</feature>
<dbReference type="GO" id="GO:0003677">
    <property type="term" value="F:DNA binding"/>
    <property type="evidence" value="ECO:0007669"/>
    <property type="project" value="InterPro"/>
</dbReference>
<dbReference type="InterPro" id="IPR014284">
    <property type="entry name" value="RNA_pol_sigma-70_dom"/>
</dbReference>
<accession>A0A2Z3GTV2</accession>
<evidence type="ECO:0000256" key="5">
    <source>
        <dbReference type="SAM" id="Coils"/>
    </source>
</evidence>
<dbReference type="InterPro" id="IPR036388">
    <property type="entry name" value="WH-like_DNA-bd_sf"/>
</dbReference>
<evidence type="ECO:0000256" key="6">
    <source>
        <dbReference type="SAM" id="MobiDB-lite"/>
    </source>
</evidence>
<comment type="similarity">
    <text evidence="1">Belongs to the sigma-70 factor family. ECF subfamily.</text>
</comment>
<dbReference type="Gene3D" id="1.10.1740.10">
    <property type="match status" value="1"/>
</dbReference>
<keyword evidence="5" id="KW-0175">Coiled coil</keyword>
<evidence type="ECO:0000256" key="3">
    <source>
        <dbReference type="ARBA" id="ARBA00023082"/>
    </source>
</evidence>
<evidence type="ECO:0000256" key="1">
    <source>
        <dbReference type="ARBA" id="ARBA00010641"/>
    </source>
</evidence>
<dbReference type="InterPro" id="IPR007627">
    <property type="entry name" value="RNA_pol_sigma70_r2"/>
</dbReference>
<evidence type="ECO:0000256" key="4">
    <source>
        <dbReference type="ARBA" id="ARBA00023163"/>
    </source>
</evidence>
<dbReference type="AlphaFoldDB" id="A0A2Z3GTV2"/>
<dbReference type="Pfam" id="PF08281">
    <property type="entry name" value="Sigma70_r4_2"/>
    <property type="match status" value="1"/>
</dbReference>